<organism evidence="1 2">
    <name type="scientific">Phytophthora nicotianae P1976</name>
    <dbReference type="NCBI Taxonomy" id="1317066"/>
    <lineage>
        <taxon>Eukaryota</taxon>
        <taxon>Sar</taxon>
        <taxon>Stramenopiles</taxon>
        <taxon>Oomycota</taxon>
        <taxon>Peronosporomycetes</taxon>
        <taxon>Peronosporales</taxon>
        <taxon>Peronosporaceae</taxon>
        <taxon>Phytophthora</taxon>
    </lineage>
</organism>
<comment type="caution">
    <text evidence="1">The sequence shown here is derived from an EMBL/GenBank/DDBJ whole genome shotgun (WGS) entry which is preliminary data.</text>
</comment>
<gene>
    <name evidence="1" type="ORF">F444_22588</name>
</gene>
<dbReference type="Proteomes" id="UP000028582">
    <property type="component" value="Unassembled WGS sequence"/>
</dbReference>
<evidence type="ECO:0000313" key="1">
    <source>
        <dbReference type="EMBL" id="ETO59034.1"/>
    </source>
</evidence>
<sequence length="87" mass="9961">MALLQSSNAYASGLETNLQSLQTFTKEDLLQDNNIDSMLASIAAHVLCEHVREYRPLLARLSDERTHRLPKCLTAQDSKRWARLKTY</sequence>
<proteinExistence type="predicted"/>
<evidence type="ECO:0000313" key="2">
    <source>
        <dbReference type="Proteomes" id="UP000028582"/>
    </source>
</evidence>
<reference evidence="1 2" key="1">
    <citation type="submission" date="2013-11" db="EMBL/GenBank/DDBJ databases">
        <title>The Genome Sequence of Phytophthora parasitica P1976.</title>
        <authorList>
            <consortium name="The Broad Institute Genomics Platform"/>
            <person name="Russ C."/>
            <person name="Tyler B."/>
            <person name="Panabieres F."/>
            <person name="Shan W."/>
            <person name="Tripathy S."/>
            <person name="Grunwald N."/>
            <person name="Machado M."/>
            <person name="Johnson C.S."/>
            <person name="Walker B."/>
            <person name="Young S."/>
            <person name="Zeng Q."/>
            <person name="Gargeya S."/>
            <person name="Fitzgerald M."/>
            <person name="Haas B."/>
            <person name="Abouelleil A."/>
            <person name="Allen A.W."/>
            <person name="Alvarado L."/>
            <person name="Arachchi H.M."/>
            <person name="Berlin A.M."/>
            <person name="Chapman S.B."/>
            <person name="Gainer-Dewar J."/>
            <person name="Goldberg J."/>
            <person name="Griggs A."/>
            <person name="Gujja S."/>
            <person name="Hansen M."/>
            <person name="Howarth C."/>
            <person name="Imamovic A."/>
            <person name="Ireland A."/>
            <person name="Larimer J."/>
            <person name="McCowan C."/>
            <person name="Murphy C."/>
            <person name="Pearson M."/>
            <person name="Poon T.W."/>
            <person name="Priest M."/>
            <person name="Roberts A."/>
            <person name="Saif S."/>
            <person name="Shea T."/>
            <person name="Sisk P."/>
            <person name="Sykes S."/>
            <person name="Wortman J."/>
            <person name="Nusbaum C."/>
            <person name="Birren B."/>
        </authorList>
    </citation>
    <scope>NUCLEOTIDE SEQUENCE [LARGE SCALE GENOMIC DNA]</scope>
    <source>
        <strain evidence="1 2">P1976</strain>
    </source>
</reference>
<dbReference type="EMBL" id="ANJA01004461">
    <property type="protein sequence ID" value="ETO59034.1"/>
    <property type="molecule type" value="Genomic_DNA"/>
</dbReference>
<accession>A0A080YXC3</accession>
<name>A0A080YXC3_PHYNI</name>
<dbReference type="AlphaFoldDB" id="A0A080YXC3"/>
<protein>
    <submittedName>
        <fullName evidence="1">Uncharacterized protein</fullName>
    </submittedName>
</protein>